<organism evidence="2 3">
    <name type="scientific">Meloidogyne graminicola</name>
    <dbReference type="NCBI Taxonomy" id="189291"/>
    <lineage>
        <taxon>Eukaryota</taxon>
        <taxon>Metazoa</taxon>
        <taxon>Ecdysozoa</taxon>
        <taxon>Nematoda</taxon>
        <taxon>Chromadorea</taxon>
        <taxon>Rhabditida</taxon>
        <taxon>Tylenchina</taxon>
        <taxon>Tylenchomorpha</taxon>
        <taxon>Tylenchoidea</taxon>
        <taxon>Meloidogynidae</taxon>
        <taxon>Meloidogyninae</taxon>
        <taxon>Meloidogyne</taxon>
    </lineage>
</organism>
<keyword evidence="3" id="KW-1185">Reference proteome</keyword>
<feature type="compositionally biased region" description="Basic and acidic residues" evidence="1">
    <location>
        <begin position="129"/>
        <end position="141"/>
    </location>
</feature>
<feature type="compositionally biased region" description="Acidic residues" evidence="1">
    <location>
        <begin position="52"/>
        <end position="65"/>
    </location>
</feature>
<evidence type="ECO:0000313" key="2">
    <source>
        <dbReference type="EMBL" id="KAF7636532.1"/>
    </source>
</evidence>
<evidence type="ECO:0000256" key="1">
    <source>
        <dbReference type="SAM" id="MobiDB-lite"/>
    </source>
</evidence>
<feature type="compositionally biased region" description="Acidic residues" evidence="1">
    <location>
        <begin position="182"/>
        <end position="197"/>
    </location>
</feature>
<gene>
    <name evidence="2" type="ORF">Mgra_00004120</name>
</gene>
<feature type="compositionally biased region" description="Basic residues" evidence="1">
    <location>
        <begin position="101"/>
        <end position="116"/>
    </location>
</feature>
<dbReference type="Proteomes" id="UP000605970">
    <property type="component" value="Unassembled WGS sequence"/>
</dbReference>
<proteinExistence type="predicted"/>
<accession>A0A8S9ZTT9</accession>
<dbReference type="EMBL" id="JABEBT010000029">
    <property type="protein sequence ID" value="KAF7636532.1"/>
    <property type="molecule type" value="Genomic_DNA"/>
</dbReference>
<feature type="compositionally biased region" description="Basic residues" evidence="1">
    <location>
        <begin position="325"/>
        <end position="344"/>
    </location>
</feature>
<feature type="compositionally biased region" description="Acidic residues" evidence="1">
    <location>
        <begin position="32"/>
        <end position="42"/>
    </location>
</feature>
<feature type="compositionally biased region" description="Acidic residues" evidence="1">
    <location>
        <begin position="85"/>
        <end position="95"/>
    </location>
</feature>
<feature type="compositionally biased region" description="Basic residues" evidence="1">
    <location>
        <begin position="13"/>
        <end position="27"/>
    </location>
</feature>
<feature type="region of interest" description="Disordered" evidence="1">
    <location>
        <begin position="1"/>
        <end position="347"/>
    </location>
</feature>
<sequence length="747" mass="83092">MLSRDLDASARPPKGKLQKGKVGRKNKRLTDLDADDITDSDTDEWHESSADNVEEDPEPSEDEYLPSERRSKTRGMWSRHKSDDDFINDDSDPDYIDIGRNRGKKKNRRVSKAMNKRRNETSTSEDDNQIQHDMSDSDSVKSGRKSNKNKTVYSSDEKEMTETGRPLRKAAAKVGARLVEQSVDDEEDEEEEMDENDEKAHEAKSLKNETEDLNNGESILKSKTDFSHLTTHELDGLDENALIDDEEEFMPDEMEEVEADEEEEEAEVELENEAVDDENFEDESGDEDSSVSSDDGEEEEELTNKISKNEKIIQSSTKGKEKKLPPPRKTKRNKKKVGRVKGKTNKISNDKKIGLAREKITTSIQQTISHSPSKNIIDKNAIVSNTECLKSTLSDSQQLSSQHLTRQRYNPSTLIETKMSKFTNSDQQNSLESPTTSSNAEQQRIPSQSRKIELLLSIASSDVSKVQKKEFNISDSLLSNYVSSDRVIAIGKAKVNDISVDSTNSQIKTIEMSTKSKLESFVKEKSLPIMDKITVSASYPMNSSKSIPTSDVAALNIPLTSSKMSTTVFQPVNPQQLSQYFLCPSNTPSTSQKIDSTIHVSSSSPVVTSANLTTVLPTRIILQQRPMAPFITTSFPFFSNNTPPNVSSPQVAIMPSILPPQPITGGPTGCLSQFVPQQSTAYFMHQGAPPQVIYQTLQPYGTGLPQHVTFPTNQMQSHQINSQQTAGILDQESLSHALAGAMNPEDL</sequence>
<feature type="compositionally biased region" description="Basic and acidic residues" evidence="1">
    <location>
        <begin position="198"/>
        <end position="210"/>
    </location>
</feature>
<comment type="caution">
    <text evidence="2">The sequence shown here is derived from an EMBL/GenBank/DDBJ whole genome shotgun (WGS) entry which is preliminary data.</text>
</comment>
<protein>
    <submittedName>
        <fullName evidence="2">Uncharacterized protein</fullName>
    </submittedName>
</protein>
<feature type="compositionally biased region" description="Basic and acidic residues" evidence="1">
    <location>
        <begin position="220"/>
        <end position="235"/>
    </location>
</feature>
<dbReference type="AlphaFoldDB" id="A0A8S9ZTT9"/>
<dbReference type="OrthoDB" id="5905749at2759"/>
<name>A0A8S9ZTT9_9BILA</name>
<feature type="compositionally biased region" description="Acidic residues" evidence="1">
    <location>
        <begin position="236"/>
        <end position="301"/>
    </location>
</feature>
<feature type="region of interest" description="Disordered" evidence="1">
    <location>
        <begin position="421"/>
        <end position="446"/>
    </location>
</feature>
<reference evidence="2" key="1">
    <citation type="journal article" date="2020" name="Ecol. Evol.">
        <title>Genome structure and content of the rice root-knot nematode (Meloidogyne graminicola).</title>
        <authorList>
            <person name="Phan N.T."/>
            <person name="Danchin E.G.J."/>
            <person name="Klopp C."/>
            <person name="Perfus-Barbeoch L."/>
            <person name="Kozlowski D.K."/>
            <person name="Koutsovoulos G.D."/>
            <person name="Lopez-Roques C."/>
            <person name="Bouchez O."/>
            <person name="Zahm M."/>
            <person name="Besnard G."/>
            <person name="Bellafiore S."/>
        </authorList>
    </citation>
    <scope>NUCLEOTIDE SEQUENCE</scope>
    <source>
        <strain evidence="2">VN-18</strain>
    </source>
</reference>
<evidence type="ECO:0000313" key="3">
    <source>
        <dbReference type="Proteomes" id="UP000605970"/>
    </source>
</evidence>